<accession>A0A481Z3W2</accession>
<dbReference type="SUPFAM" id="SSF69000">
    <property type="entry name" value="FAD-dependent thiol oxidase"/>
    <property type="match status" value="1"/>
</dbReference>
<feature type="domain" description="ERV/ALR sulfhydryl oxidase" evidence="8">
    <location>
        <begin position="15"/>
        <end position="119"/>
    </location>
</feature>
<keyword evidence="3 7" id="KW-0274">FAD</keyword>
<keyword evidence="5" id="KW-1015">Disulfide bond</keyword>
<dbReference type="Gene3D" id="1.20.120.310">
    <property type="entry name" value="ERV/ALR sulfhydryl oxidase domain"/>
    <property type="match status" value="1"/>
</dbReference>
<name>A0A481Z3W2_9VIRU</name>
<keyword evidence="4 7" id="KW-0560">Oxidoreductase</keyword>
<keyword evidence="2 7" id="KW-0285">Flavoprotein</keyword>
<dbReference type="GO" id="GO:0016972">
    <property type="term" value="F:thiol oxidase activity"/>
    <property type="evidence" value="ECO:0007669"/>
    <property type="project" value="UniProtKB-EC"/>
</dbReference>
<evidence type="ECO:0000256" key="5">
    <source>
        <dbReference type="ARBA" id="ARBA00023157"/>
    </source>
</evidence>
<comment type="catalytic activity">
    <reaction evidence="6 7">
        <text>2 R'C(R)SH + O2 = R'C(R)S-S(R)CR' + H2O2</text>
        <dbReference type="Rhea" id="RHEA:17357"/>
        <dbReference type="ChEBI" id="CHEBI:15379"/>
        <dbReference type="ChEBI" id="CHEBI:16240"/>
        <dbReference type="ChEBI" id="CHEBI:16520"/>
        <dbReference type="ChEBI" id="CHEBI:17412"/>
        <dbReference type="EC" id="1.8.3.2"/>
    </reaction>
</comment>
<evidence type="ECO:0000256" key="2">
    <source>
        <dbReference type="ARBA" id="ARBA00022630"/>
    </source>
</evidence>
<evidence type="ECO:0000256" key="1">
    <source>
        <dbReference type="ARBA" id="ARBA00001974"/>
    </source>
</evidence>
<dbReference type="EMBL" id="MK500466">
    <property type="protein sequence ID" value="QBK90144.1"/>
    <property type="molecule type" value="Genomic_DNA"/>
</dbReference>
<gene>
    <name evidence="9" type="ORF">LCPAC102_00540</name>
</gene>
<proteinExistence type="predicted"/>
<sequence>MNNTSNKHHSHHTIIPGSPLKFGPGVWWILHLNAFKVDTIDKISGFIDLLHYIAANIPCLACRHHAADYLLDNNGSDYMHQIYDGRYIGMFIWMSDFHNSVNNRNDYPIIPWELAYDKYKEGNQKWEEEQINGINEVFNDNGDIIMEKNMNVINNDIIKQRTILLVTKFKDIHYNTNDSSKYEKNNKKIGKRIDILNNINNIIYERVDILKTLEFEINNKIDELDKLIKNIEKEKK</sequence>
<evidence type="ECO:0000256" key="4">
    <source>
        <dbReference type="ARBA" id="ARBA00023002"/>
    </source>
</evidence>
<dbReference type="InterPro" id="IPR017905">
    <property type="entry name" value="ERV/ALR_sulphydryl_oxidase"/>
</dbReference>
<dbReference type="InterPro" id="IPR036774">
    <property type="entry name" value="ERV/ALR_sulphydryl_oxid_sf"/>
</dbReference>
<evidence type="ECO:0000256" key="6">
    <source>
        <dbReference type="ARBA" id="ARBA00048864"/>
    </source>
</evidence>
<evidence type="ECO:0000256" key="7">
    <source>
        <dbReference type="RuleBase" id="RU371123"/>
    </source>
</evidence>
<evidence type="ECO:0000256" key="3">
    <source>
        <dbReference type="ARBA" id="ARBA00022827"/>
    </source>
</evidence>
<organism evidence="9">
    <name type="scientific">Pithovirus LCPAC102</name>
    <dbReference type="NCBI Taxonomy" id="2506587"/>
    <lineage>
        <taxon>Viruses</taxon>
        <taxon>Pithoviruses</taxon>
    </lineage>
</organism>
<protein>
    <recommendedName>
        <fullName evidence="7">Sulfhydryl oxidase</fullName>
        <ecNumber evidence="7">1.8.3.2</ecNumber>
    </recommendedName>
</protein>
<reference evidence="9" key="1">
    <citation type="journal article" date="2019" name="MBio">
        <title>Virus Genomes from Deep Sea Sediments Expand the Ocean Megavirome and Support Independent Origins of Viral Gigantism.</title>
        <authorList>
            <person name="Backstrom D."/>
            <person name="Yutin N."/>
            <person name="Jorgensen S.L."/>
            <person name="Dharamshi J."/>
            <person name="Homa F."/>
            <person name="Zaremba-Niedwiedzka K."/>
            <person name="Spang A."/>
            <person name="Wolf Y.I."/>
            <person name="Koonin E.V."/>
            <person name="Ettema T.J."/>
        </authorList>
    </citation>
    <scope>NUCLEOTIDE SEQUENCE</scope>
</reference>
<dbReference type="EC" id="1.8.3.2" evidence="7"/>
<comment type="cofactor">
    <cofactor evidence="1 7">
        <name>FAD</name>
        <dbReference type="ChEBI" id="CHEBI:57692"/>
    </cofactor>
</comment>
<evidence type="ECO:0000313" key="9">
    <source>
        <dbReference type="EMBL" id="QBK90144.1"/>
    </source>
</evidence>
<evidence type="ECO:0000259" key="8">
    <source>
        <dbReference type="PROSITE" id="PS51324"/>
    </source>
</evidence>
<dbReference type="PROSITE" id="PS51324">
    <property type="entry name" value="ERV_ALR"/>
    <property type="match status" value="1"/>
</dbReference>